<dbReference type="PANTHER" id="PTHR33876">
    <property type="entry name" value="UNNAMED PRODUCT"/>
    <property type="match status" value="1"/>
</dbReference>
<dbReference type="Proteomes" id="UP000185829">
    <property type="component" value="Unassembled WGS sequence"/>
</dbReference>
<dbReference type="EMBL" id="FTMX01000002">
    <property type="protein sequence ID" value="SIQ94204.1"/>
    <property type="molecule type" value="Genomic_DNA"/>
</dbReference>
<sequence length="107" mass="11643">MEMSLLFVLAIGFALGIKPAPEPDHIIAVSTIASQSKKIWKSSLAGVFWGIRHPLTLLVFGVILILLENEIPEAWAMSLEFLVGIMLVYLGITTIFLGSKRSGMTAT</sequence>
<keyword evidence="1" id="KW-0472">Membrane</keyword>
<evidence type="ECO:0000256" key="1">
    <source>
        <dbReference type="SAM" id="Phobius"/>
    </source>
</evidence>
<name>A0A9X8R805_9BACI</name>
<comment type="caution">
    <text evidence="2">The sequence shown here is derived from an EMBL/GenBank/DDBJ whole genome shotgun (WGS) entry which is preliminary data.</text>
</comment>
<feature type="transmembrane region" description="Helical" evidence="1">
    <location>
        <begin position="43"/>
        <end position="67"/>
    </location>
</feature>
<evidence type="ECO:0000313" key="2">
    <source>
        <dbReference type="EMBL" id="SIQ94204.1"/>
    </source>
</evidence>
<dbReference type="PANTHER" id="PTHR33876:SF4">
    <property type="entry name" value="CHLOROPLAST PROTEIN FOR GROWTH AND FERTILITY 2"/>
    <property type="match status" value="1"/>
</dbReference>
<accession>A0A9X8R805</accession>
<feature type="transmembrane region" description="Helical" evidence="1">
    <location>
        <begin position="79"/>
        <end position="98"/>
    </location>
</feature>
<dbReference type="InterPro" id="IPR052776">
    <property type="entry name" value="Chloro_ReproSupport/MetalTrans"/>
</dbReference>
<gene>
    <name evidence="2" type="ORF">SAMN05878482_102596</name>
</gene>
<proteinExistence type="predicted"/>
<evidence type="ECO:0008006" key="4">
    <source>
        <dbReference type="Google" id="ProtNLM"/>
    </source>
</evidence>
<keyword evidence="1" id="KW-0812">Transmembrane</keyword>
<keyword evidence="1" id="KW-1133">Transmembrane helix</keyword>
<reference evidence="2 3" key="1">
    <citation type="submission" date="2017-01" db="EMBL/GenBank/DDBJ databases">
        <authorList>
            <person name="Varghese N."/>
            <person name="Submissions S."/>
        </authorList>
    </citation>
    <scope>NUCLEOTIDE SEQUENCE [LARGE SCALE GENOMIC DNA]</scope>
    <source>
        <strain evidence="2 3">RUG2-6</strain>
    </source>
</reference>
<dbReference type="AlphaFoldDB" id="A0A9X8R805"/>
<evidence type="ECO:0000313" key="3">
    <source>
        <dbReference type="Proteomes" id="UP000185829"/>
    </source>
</evidence>
<protein>
    <recommendedName>
        <fullName evidence="4">Nickel/cobalt efflux system</fullName>
    </recommendedName>
</protein>
<organism evidence="2 3">
    <name type="scientific">Peribacillus simplex</name>
    <dbReference type="NCBI Taxonomy" id="1478"/>
    <lineage>
        <taxon>Bacteria</taxon>
        <taxon>Bacillati</taxon>
        <taxon>Bacillota</taxon>
        <taxon>Bacilli</taxon>
        <taxon>Bacillales</taxon>
        <taxon>Bacillaceae</taxon>
        <taxon>Peribacillus</taxon>
    </lineage>
</organism>